<evidence type="ECO:0000313" key="3">
    <source>
        <dbReference type="Proteomes" id="UP000472971"/>
    </source>
</evidence>
<gene>
    <name evidence="2" type="ORF">G4D64_03900</name>
    <name evidence="1" type="ORF">H1Z61_03935</name>
</gene>
<proteinExistence type="predicted"/>
<comment type="caution">
    <text evidence="2">The sequence shown here is derived from an EMBL/GenBank/DDBJ whole genome shotgun (WGS) entry which is preliminary data.</text>
</comment>
<evidence type="ECO:0000313" key="1">
    <source>
        <dbReference type="EMBL" id="MBA4536311.1"/>
    </source>
</evidence>
<sequence length="161" mass="18429">MDIVTQQIEYEEDEVTALLKNMSPASTFTVDQLVYYPYSLFQYAIKTRRIFKAEGKVGCTIELISGRGSIIQNDPSLISMTVNKNSKKLLSKLSQQEAAKLAKQFINDMLMLKLKFLTTPTIQLVKNKLFYRPYWIVTEKTGAHHHRLIVDAISLAYHPLS</sequence>
<evidence type="ECO:0000313" key="4">
    <source>
        <dbReference type="Proteomes" id="UP000570010"/>
    </source>
</evidence>
<name>A0A6B3VRQ9_9BACI</name>
<keyword evidence="3" id="KW-1185">Reference proteome</keyword>
<organism evidence="2 3">
    <name type="scientific">Bacillus aquiflavi</name>
    <dbReference type="NCBI Taxonomy" id="2672567"/>
    <lineage>
        <taxon>Bacteria</taxon>
        <taxon>Bacillati</taxon>
        <taxon>Bacillota</taxon>
        <taxon>Bacilli</taxon>
        <taxon>Bacillales</taxon>
        <taxon>Bacillaceae</taxon>
        <taxon>Bacillus</taxon>
    </lineage>
</organism>
<reference evidence="1 4" key="2">
    <citation type="submission" date="2020-07" db="EMBL/GenBank/DDBJ databases">
        <authorList>
            <person name="Feng H."/>
        </authorList>
    </citation>
    <scope>NUCLEOTIDE SEQUENCE [LARGE SCALE GENOMIC DNA]</scope>
    <source>
        <strain evidence="4">s-12</strain>
        <strain evidence="1">S-12</strain>
    </source>
</reference>
<evidence type="ECO:0000313" key="2">
    <source>
        <dbReference type="EMBL" id="NEY80679.1"/>
    </source>
</evidence>
<dbReference type="EMBL" id="JACEIO010000006">
    <property type="protein sequence ID" value="MBA4536311.1"/>
    <property type="molecule type" value="Genomic_DNA"/>
</dbReference>
<dbReference type="AlphaFoldDB" id="A0A6B3VRQ9"/>
<dbReference type="EMBL" id="JAAIWN010000006">
    <property type="protein sequence ID" value="NEY80679.1"/>
    <property type="molecule type" value="Genomic_DNA"/>
</dbReference>
<dbReference type="RefSeq" id="WP_163240324.1">
    <property type="nucleotide sequence ID" value="NZ_CP082780.1"/>
</dbReference>
<protein>
    <submittedName>
        <fullName evidence="2">Uncharacterized protein</fullName>
    </submittedName>
</protein>
<dbReference type="Proteomes" id="UP000472971">
    <property type="component" value="Unassembled WGS sequence"/>
</dbReference>
<reference evidence="2 3" key="1">
    <citation type="submission" date="2020-02" db="EMBL/GenBank/DDBJ databases">
        <title>Bacillus aquiflavi sp. nov., isolated from yellow water of strong flavor Chinese baijiu in Yibin region of China.</title>
        <authorList>
            <person name="Xie J."/>
        </authorList>
    </citation>
    <scope>NUCLEOTIDE SEQUENCE [LARGE SCALE GENOMIC DNA]</scope>
    <source>
        <strain evidence="2 3">3H-10</strain>
    </source>
</reference>
<accession>A0A6B3VRQ9</accession>
<dbReference type="Proteomes" id="UP000570010">
    <property type="component" value="Unassembled WGS sequence"/>
</dbReference>